<dbReference type="Gene3D" id="3.40.1690.10">
    <property type="entry name" value="secretion proteins EscU"/>
    <property type="match status" value="1"/>
</dbReference>
<dbReference type="GO" id="GO:0009306">
    <property type="term" value="P:protein secretion"/>
    <property type="evidence" value="ECO:0007669"/>
    <property type="project" value="InterPro"/>
</dbReference>
<dbReference type="Proteomes" id="UP000319014">
    <property type="component" value="Unassembled WGS sequence"/>
</dbReference>
<organism evidence="4 5">
    <name type="scientific">Paracoccus laeviglucosivorans</name>
    <dbReference type="NCBI Taxonomy" id="1197861"/>
    <lineage>
        <taxon>Bacteria</taxon>
        <taxon>Pseudomonadati</taxon>
        <taxon>Pseudomonadota</taxon>
        <taxon>Alphaproteobacteria</taxon>
        <taxon>Rhodobacterales</taxon>
        <taxon>Paracoccaceae</taxon>
        <taxon>Paracoccus</taxon>
    </lineage>
</organism>
<accession>A0A521BDT5</accession>
<dbReference type="RefSeq" id="WP_142661786.1">
    <property type="nucleotide sequence ID" value="NZ_FXTK01000002.1"/>
</dbReference>
<dbReference type="PRINTS" id="PR00950">
    <property type="entry name" value="TYPE3IMSPROT"/>
</dbReference>
<dbReference type="OrthoDB" id="9807950at2"/>
<protein>
    <submittedName>
        <fullName evidence="4">Type III secretion protein U</fullName>
    </submittedName>
</protein>
<gene>
    <name evidence="4" type="ORF">SAMN06265221_102251</name>
</gene>
<name>A0A521BDT5_9RHOB</name>
<dbReference type="PANTHER" id="PTHR30531">
    <property type="entry name" value="FLAGELLAR BIOSYNTHETIC PROTEIN FLHB"/>
    <property type="match status" value="1"/>
</dbReference>
<evidence type="ECO:0000256" key="1">
    <source>
        <dbReference type="ARBA" id="ARBA00010690"/>
    </source>
</evidence>
<dbReference type="EMBL" id="FXTK01000002">
    <property type="protein sequence ID" value="SMO45219.1"/>
    <property type="molecule type" value="Genomic_DNA"/>
</dbReference>
<feature type="transmembrane region" description="Helical" evidence="3">
    <location>
        <begin position="143"/>
        <end position="166"/>
    </location>
</feature>
<evidence type="ECO:0000313" key="5">
    <source>
        <dbReference type="Proteomes" id="UP000319014"/>
    </source>
</evidence>
<evidence type="ECO:0000256" key="2">
    <source>
        <dbReference type="SAM" id="MobiDB-lite"/>
    </source>
</evidence>
<reference evidence="4 5" key="1">
    <citation type="submission" date="2017-05" db="EMBL/GenBank/DDBJ databases">
        <authorList>
            <person name="Varghese N."/>
            <person name="Submissions S."/>
        </authorList>
    </citation>
    <scope>NUCLEOTIDE SEQUENCE [LARGE SCALE GENOMIC DNA]</scope>
    <source>
        <strain evidence="4 5">DSM 100094</strain>
    </source>
</reference>
<dbReference type="InterPro" id="IPR029025">
    <property type="entry name" value="T3SS_substrate_exporter_C"/>
</dbReference>
<keyword evidence="3" id="KW-1133">Transmembrane helix</keyword>
<feature type="transmembrane region" description="Helical" evidence="3">
    <location>
        <begin position="88"/>
        <end position="111"/>
    </location>
</feature>
<keyword evidence="3" id="KW-0472">Membrane</keyword>
<comment type="similarity">
    <text evidence="1">Belongs to the type III secretion exporter family.</text>
</comment>
<evidence type="ECO:0000256" key="3">
    <source>
        <dbReference type="SAM" id="Phobius"/>
    </source>
</evidence>
<evidence type="ECO:0000313" key="4">
    <source>
        <dbReference type="EMBL" id="SMO45219.1"/>
    </source>
</evidence>
<keyword evidence="5" id="KW-1185">Reference proteome</keyword>
<dbReference type="InterPro" id="IPR006135">
    <property type="entry name" value="T3SS_substrate_exporter"/>
</dbReference>
<feature type="region of interest" description="Disordered" evidence="2">
    <location>
        <begin position="1"/>
        <end position="27"/>
    </location>
</feature>
<proteinExistence type="inferred from homology"/>
<dbReference type="PANTHER" id="PTHR30531:SF12">
    <property type="entry name" value="FLAGELLAR BIOSYNTHETIC PROTEIN FLHB"/>
    <property type="match status" value="1"/>
</dbReference>
<feature type="transmembrane region" description="Helical" evidence="3">
    <location>
        <begin position="186"/>
        <end position="212"/>
    </location>
</feature>
<dbReference type="AlphaFoldDB" id="A0A521BDT5"/>
<dbReference type="GO" id="GO:0005886">
    <property type="term" value="C:plasma membrane"/>
    <property type="evidence" value="ECO:0007669"/>
    <property type="project" value="TreeGrafter"/>
</dbReference>
<dbReference type="Pfam" id="PF01312">
    <property type="entry name" value="Bac_export_2"/>
    <property type="match status" value="1"/>
</dbReference>
<keyword evidence="3" id="KW-0812">Transmembrane</keyword>
<sequence>MSGDGGSSSEEKNLPPSQHKLRKAREKGNVVTSRESLASISTALVLFYLFVRRESITADFQTLFTLQIDPAIGFWGELSEKARISLRLGAFILLPVLIGVIAVTVLLGMAISGGPVFSVQPLIPDFNKLNPASGFKKIFGRRALMGFLMHVIRLAALIVAPAVLLWGQITALIGAPPCGLACTGGAIWGMLIPILAAILAVLVVVALLDYMVQRSEFMREQRMSITEFKRELKDQDGDPMLKGQLRADQRAMVDRPTGLAQATVIIHSAPDMAIGLRYVEGDTPAPLVVIRARGSDAVAKLLRAATKIRVSNDAAATAAIAGVPVGDYVVEDAQIQTIAPFLRPI</sequence>
<dbReference type="SUPFAM" id="SSF160544">
    <property type="entry name" value="EscU C-terminal domain-like"/>
    <property type="match status" value="1"/>
</dbReference>